<dbReference type="GO" id="GO:0005576">
    <property type="term" value="C:extracellular region"/>
    <property type="evidence" value="ECO:0007669"/>
    <property type="project" value="UniProtKB-SubCell"/>
</dbReference>
<dbReference type="Proteomes" id="UP000298438">
    <property type="component" value="Unassembled WGS sequence"/>
</dbReference>
<evidence type="ECO:0000256" key="5">
    <source>
        <dbReference type="SAM" id="MobiDB-lite"/>
    </source>
</evidence>
<dbReference type="Gene3D" id="1.20.1330.10">
    <property type="entry name" value="f41 fragment of flagellin, N-terminal domain"/>
    <property type="match status" value="2"/>
</dbReference>
<dbReference type="GO" id="GO:0005198">
    <property type="term" value="F:structural molecule activity"/>
    <property type="evidence" value="ECO:0007669"/>
    <property type="project" value="InterPro"/>
</dbReference>
<dbReference type="SUPFAM" id="SSF64518">
    <property type="entry name" value="Phase 1 flagellin"/>
    <property type="match status" value="1"/>
</dbReference>
<keyword evidence="8" id="KW-0969">Cilium</keyword>
<evidence type="ECO:0000313" key="8">
    <source>
        <dbReference type="EMBL" id="TFW29908.1"/>
    </source>
</evidence>
<dbReference type="GO" id="GO:0009424">
    <property type="term" value="C:bacterial-type flagellum hook"/>
    <property type="evidence" value="ECO:0007669"/>
    <property type="project" value="InterPro"/>
</dbReference>
<dbReference type="Pfam" id="PF00669">
    <property type="entry name" value="Flagellin_N"/>
    <property type="match status" value="1"/>
</dbReference>
<keyword evidence="8" id="KW-0282">Flagellum</keyword>
<evidence type="ECO:0000256" key="4">
    <source>
        <dbReference type="ARBA" id="ARBA00023143"/>
    </source>
</evidence>
<name>A0A4Y9STZ0_9BURK</name>
<dbReference type="GO" id="GO:0071973">
    <property type="term" value="P:bacterial-type flagellum-dependent cell motility"/>
    <property type="evidence" value="ECO:0007669"/>
    <property type="project" value="InterPro"/>
</dbReference>
<comment type="caution">
    <text evidence="8">The sequence shown here is derived from an EMBL/GenBank/DDBJ whole genome shotgun (WGS) entry which is preliminary data.</text>
</comment>
<protein>
    <submittedName>
        <fullName evidence="8">Flagellar hook-associated protein 3</fullName>
    </submittedName>
</protein>
<dbReference type="PANTHER" id="PTHR42792:SF1">
    <property type="entry name" value="FLAGELLAR HOOK-ASSOCIATED PROTEIN 3"/>
    <property type="match status" value="1"/>
</dbReference>
<evidence type="ECO:0000256" key="2">
    <source>
        <dbReference type="ARBA" id="ARBA00004613"/>
    </source>
</evidence>
<gene>
    <name evidence="8" type="primary">flgL</name>
    <name evidence="8" type="ORF">E4L96_00835</name>
</gene>
<evidence type="ECO:0000259" key="6">
    <source>
        <dbReference type="Pfam" id="PF00669"/>
    </source>
</evidence>
<evidence type="ECO:0000259" key="7">
    <source>
        <dbReference type="Pfam" id="PF21158"/>
    </source>
</evidence>
<evidence type="ECO:0000256" key="1">
    <source>
        <dbReference type="ARBA" id="ARBA00004365"/>
    </source>
</evidence>
<sequence length="410" mass="43221">MTTLRISTRSIFESGTGQLGTLQSQIAKTQMQLSTGRKMITPSDDPIASARALEVTQSQSINTQLSTNRDNAKSSLSQVELALQNTTALIQDVQTLVVNAGNGALSQADRESIATELEGRLQDMLGVANTADGAGGYLFSGFKATTLPFTQTTTGAQYNGDQGQRELQVGSSRKVPISDSGSSVFENNKTGNGTFQTAADPGNLTRGGTGIISSGAVADASMINGHSYQIDFQVTGGTTTYTVTDTFDGTVLTATPQAYESGKQITVGGMAFDIKGAPADLDSFTVVPSQKESIFTTLTNLLNTLRSPGTGPAEQAALTNRLNQANDNLNNSLDNVLSVRASIGARLKEIDYLDSTGDDLNVQYEATLNDLQALDNVAAISLFTQQQFTLEAAQKSFKTLSGLSLFNFIG</sequence>
<feature type="domain" description="Flagellar hook-associated protein 1 D2-like" evidence="7">
    <location>
        <begin position="214"/>
        <end position="288"/>
    </location>
</feature>
<dbReference type="InterPro" id="IPR001029">
    <property type="entry name" value="Flagellin_N"/>
</dbReference>
<feature type="compositionally biased region" description="Polar residues" evidence="5">
    <location>
        <begin position="179"/>
        <end position="197"/>
    </location>
</feature>
<keyword evidence="8" id="KW-0966">Cell projection</keyword>
<dbReference type="EMBL" id="SPVF01000012">
    <property type="protein sequence ID" value="TFW29908.1"/>
    <property type="molecule type" value="Genomic_DNA"/>
</dbReference>
<accession>A0A4Y9STZ0</accession>
<dbReference type="RefSeq" id="WP_135205347.1">
    <property type="nucleotide sequence ID" value="NZ_SPVF01000012.1"/>
</dbReference>
<dbReference type="InterPro" id="IPR049119">
    <property type="entry name" value="FlgK_D2-like"/>
</dbReference>
<feature type="domain" description="Flagellin N-terminal" evidence="6">
    <location>
        <begin position="19"/>
        <end position="142"/>
    </location>
</feature>
<dbReference type="Pfam" id="PF21158">
    <property type="entry name" value="flgK_1st_1"/>
    <property type="match status" value="1"/>
</dbReference>
<feature type="region of interest" description="Disordered" evidence="5">
    <location>
        <begin position="175"/>
        <end position="202"/>
    </location>
</feature>
<organism evidence="8 9">
    <name type="scientific">Zemynaea arenosa</name>
    <dbReference type="NCBI Taxonomy" id="2561931"/>
    <lineage>
        <taxon>Bacteria</taxon>
        <taxon>Pseudomonadati</taxon>
        <taxon>Pseudomonadota</taxon>
        <taxon>Betaproteobacteria</taxon>
        <taxon>Burkholderiales</taxon>
        <taxon>Oxalobacteraceae</taxon>
        <taxon>Telluria group</taxon>
        <taxon>Zemynaea</taxon>
    </lineage>
</organism>
<dbReference type="NCBIfam" id="TIGR02550">
    <property type="entry name" value="flagell_flgL"/>
    <property type="match status" value="1"/>
</dbReference>
<dbReference type="InterPro" id="IPR001492">
    <property type="entry name" value="Flagellin"/>
</dbReference>
<dbReference type="OrthoDB" id="9768249at2"/>
<evidence type="ECO:0000313" key="9">
    <source>
        <dbReference type="Proteomes" id="UP000298438"/>
    </source>
</evidence>
<evidence type="ECO:0000256" key="3">
    <source>
        <dbReference type="ARBA" id="ARBA00005709"/>
    </source>
</evidence>
<comment type="subcellular location">
    <subcellularLocation>
        <location evidence="1">Bacterial flagellum</location>
    </subcellularLocation>
    <subcellularLocation>
        <location evidence="2">Secreted</location>
    </subcellularLocation>
</comment>
<dbReference type="AlphaFoldDB" id="A0A4Y9STZ0"/>
<keyword evidence="4" id="KW-0975">Bacterial flagellum</keyword>
<dbReference type="InterPro" id="IPR013384">
    <property type="entry name" value="Flagell_FlgL"/>
</dbReference>
<keyword evidence="9" id="KW-1185">Reference proteome</keyword>
<reference evidence="8 9" key="1">
    <citation type="submission" date="2019-03" db="EMBL/GenBank/DDBJ databases">
        <title>Draft Genome Sequence of Massilia arenosa sp. nov., a Novel Massilia Species Isolated from a Sandy-loam Maize Soil.</title>
        <authorList>
            <person name="Raths R."/>
            <person name="Peta V."/>
            <person name="Bucking H."/>
        </authorList>
    </citation>
    <scope>NUCLEOTIDE SEQUENCE [LARGE SCALE GENOMIC DNA]</scope>
    <source>
        <strain evidence="8 9">MC02</strain>
    </source>
</reference>
<comment type="similarity">
    <text evidence="3">Belongs to the bacterial flagellin family.</text>
</comment>
<proteinExistence type="inferred from homology"/>
<dbReference type="PANTHER" id="PTHR42792">
    <property type="entry name" value="FLAGELLIN"/>
    <property type="match status" value="1"/>
</dbReference>